<evidence type="ECO:0000313" key="11">
    <source>
        <dbReference type="Proteomes" id="UP000030671"/>
    </source>
</evidence>
<evidence type="ECO:0000256" key="7">
    <source>
        <dbReference type="ARBA" id="ARBA00022801"/>
    </source>
</evidence>
<dbReference type="InterPro" id="IPR041373">
    <property type="entry name" value="RT_RNaseH"/>
</dbReference>
<dbReference type="Gene3D" id="3.30.70.270">
    <property type="match status" value="1"/>
</dbReference>
<proteinExistence type="predicted"/>
<keyword evidence="3" id="KW-0548">Nucleotidyltransferase</keyword>
<keyword evidence="1" id="KW-0645">Protease</keyword>
<dbReference type="InterPro" id="IPR043128">
    <property type="entry name" value="Rev_trsase/Diguanyl_cyclase"/>
</dbReference>
<dbReference type="EMBL" id="KI925461">
    <property type="protein sequence ID" value="ETW78574.1"/>
    <property type="molecule type" value="Genomic_DNA"/>
</dbReference>
<reference evidence="10 11" key="1">
    <citation type="journal article" date="2012" name="New Phytol.">
        <title>Insight into trade-off between wood decay and parasitism from the genome of a fungal forest pathogen.</title>
        <authorList>
            <person name="Olson A."/>
            <person name="Aerts A."/>
            <person name="Asiegbu F."/>
            <person name="Belbahri L."/>
            <person name="Bouzid O."/>
            <person name="Broberg A."/>
            <person name="Canback B."/>
            <person name="Coutinho P.M."/>
            <person name="Cullen D."/>
            <person name="Dalman K."/>
            <person name="Deflorio G."/>
            <person name="van Diepen L.T."/>
            <person name="Dunand C."/>
            <person name="Duplessis S."/>
            <person name="Durling M."/>
            <person name="Gonthier P."/>
            <person name="Grimwood J."/>
            <person name="Fossdal C.G."/>
            <person name="Hansson D."/>
            <person name="Henrissat B."/>
            <person name="Hietala A."/>
            <person name="Himmelstrand K."/>
            <person name="Hoffmeister D."/>
            <person name="Hogberg N."/>
            <person name="James T.Y."/>
            <person name="Karlsson M."/>
            <person name="Kohler A."/>
            <person name="Kues U."/>
            <person name="Lee Y.H."/>
            <person name="Lin Y.C."/>
            <person name="Lind M."/>
            <person name="Lindquist E."/>
            <person name="Lombard V."/>
            <person name="Lucas S."/>
            <person name="Lunden K."/>
            <person name="Morin E."/>
            <person name="Murat C."/>
            <person name="Park J."/>
            <person name="Raffaello T."/>
            <person name="Rouze P."/>
            <person name="Salamov A."/>
            <person name="Schmutz J."/>
            <person name="Solheim H."/>
            <person name="Stahlberg J."/>
            <person name="Velez H."/>
            <person name="de Vries R.P."/>
            <person name="Wiebenga A."/>
            <person name="Woodward S."/>
            <person name="Yakovlev I."/>
            <person name="Garbelotto M."/>
            <person name="Martin F."/>
            <person name="Grigoriev I.V."/>
            <person name="Stenlid J."/>
        </authorList>
    </citation>
    <scope>NUCLEOTIDE SEQUENCE [LARGE SCALE GENOMIC DNA]</scope>
    <source>
        <strain evidence="10 11">TC 32-1</strain>
    </source>
</reference>
<keyword evidence="6" id="KW-0255">Endonuclease</keyword>
<gene>
    <name evidence="10" type="ORF">HETIRDRAFT_323249</name>
</gene>
<evidence type="ECO:0000256" key="4">
    <source>
        <dbReference type="ARBA" id="ARBA00022722"/>
    </source>
</evidence>
<dbReference type="PANTHER" id="PTHR33064">
    <property type="entry name" value="POL PROTEIN"/>
    <property type="match status" value="1"/>
</dbReference>
<accession>W4JYP5</accession>
<dbReference type="OrthoDB" id="2662456at2759"/>
<feature type="domain" description="Reverse transcriptase RNase H-like" evidence="9">
    <location>
        <begin position="126"/>
        <end position="214"/>
    </location>
</feature>
<keyword evidence="5" id="KW-0064">Aspartyl protease</keyword>
<protein>
    <recommendedName>
        <fullName evidence="9">Reverse transcriptase RNase H-like domain-containing protein</fullName>
    </recommendedName>
</protein>
<keyword evidence="2" id="KW-0808">Transferase</keyword>
<evidence type="ECO:0000256" key="8">
    <source>
        <dbReference type="ARBA" id="ARBA00022918"/>
    </source>
</evidence>
<name>W4JYP5_HETIT</name>
<dbReference type="Pfam" id="PF17917">
    <property type="entry name" value="RT_RNaseH"/>
    <property type="match status" value="1"/>
</dbReference>
<evidence type="ECO:0000313" key="10">
    <source>
        <dbReference type="EMBL" id="ETW78574.1"/>
    </source>
</evidence>
<dbReference type="HOGENOM" id="CLU_000384_33_3_1"/>
<dbReference type="PANTHER" id="PTHR33064:SF37">
    <property type="entry name" value="RIBONUCLEASE H"/>
    <property type="match status" value="1"/>
</dbReference>
<dbReference type="InterPro" id="IPR043502">
    <property type="entry name" value="DNA/RNA_pol_sf"/>
</dbReference>
<keyword evidence="11" id="KW-1185">Reference proteome</keyword>
<evidence type="ECO:0000256" key="3">
    <source>
        <dbReference type="ARBA" id="ARBA00022695"/>
    </source>
</evidence>
<dbReference type="GO" id="GO:0006508">
    <property type="term" value="P:proteolysis"/>
    <property type="evidence" value="ECO:0007669"/>
    <property type="project" value="UniProtKB-KW"/>
</dbReference>
<dbReference type="AlphaFoldDB" id="W4JYP5"/>
<keyword evidence="7" id="KW-0378">Hydrolase</keyword>
<dbReference type="Proteomes" id="UP000030671">
    <property type="component" value="Unassembled WGS sequence"/>
</dbReference>
<sequence>MINLHTLLQCIQDTSLSLSAAKIEFFMTEVKFASEIVGPNSVGTDPSKISAIINWATPTTLKGLSGFIYLGNYYRFVCADYGHIARPLTDLIRNASIPIGKAFIKIKAALTSAPVLRSPICDGCAFIITTDGSKHEFAVILLQYHKTALPNGKKVTRWHPIAFASKCTSCAEERYKPFLSKFTALKFSLDKFSDTIWGSLIEIETDCQALQDFFLMTT</sequence>
<dbReference type="GO" id="GO:0004519">
    <property type="term" value="F:endonuclease activity"/>
    <property type="evidence" value="ECO:0007669"/>
    <property type="project" value="UniProtKB-KW"/>
</dbReference>
<evidence type="ECO:0000256" key="5">
    <source>
        <dbReference type="ARBA" id="ARBA00022750"/>
    </source>
</evidence>
<evidence type="ECO:0000259" key="9">
    <source>
        <dbReference type="Pfam" id="PF17917"/>
    </source>
</evidence>
<dbReference type="eggNOG" id="KOG0017">
    <property type="taxonomic scope" value="Eukaryota"/>
</dbReference>
<evidence type="ECO:0000256" key="6">
    <source>
        <dbReference type="ARBA" id="ARBA00022759"/>
    </source>
</evidence>
<dbReference type="InterPro" id="IPR051320">
    <property type="entry name" value="Viral_Replic_Matur_Polypro"/>
</dbReference>
<dbReference type="SUPFAM" id="SSF56672">
    <property type="entry name" value="DNA/RNA polymerases"/>
    <property type="match status" value="1"/>
</dbReference>
<dbReference type="GO" id="GO:0004190">
    <property type="term" value="F:aspartic-type endopeptidase activity"/>
    <property type="evidence" value="ECO:0007669"/>
    <property type="project" value="UniProtKB-KW"/>
</dbReference>
<keyword evidence="4" id="KW-0540">Nuclease</keyword>
<dbReference type="GeneID" id="20670951"/>
<evidence type="ECO:0000256" key="2">
    <source>
        <dbReference type="ARBA" id="ARBA00022679"/>
    </source>
</evidence>
<organism evidence="10 11">
    <name type="scientific">Heterobasidion irregulare (strain TC 32-1)</name>
    <dbReference type="NCBI Taxonomy" id="747525"/>
    <lineage>
        <taxon>Eukaryota</taxon>
        <taxon>Fungi</taxon>
        <taxon>Dikarya</taxon>
        <taxon>Basidiomycota</taxon>
        <taxon>Agaricomycotina</taxon>
        <taxon>Agaricomycetes</taxon>
        <taxon>Russulales</taxon>
        <taxon>Bondarzewiaceae</taxon>
        <taxon>Heterobasidion</taxon>
        <taxon>Heterobasidion annosum species complex</taxon>
    </lineage>
</organism>
<dbReference type="STRING" id="747525.W4JYP5"/>
<dbReference type="KEGG" id="hir:HETIRDRAFT_323249"/>
<dbReference type="RefSeq" id="XP_009548906.1">
    <property type="nucleotide sequence ID" value="XM_009550611.1"/>
</dbReference>
<dbReference type="GO" id="GO:0003964">
    <property type="term" value="F:RNA-directed DNA polymerase activity"/>
    <property type="evidence" value="ECO:0007669"/>
    <property type="project" value="UniProtKB-KW"/>
</dbReference>
<dbReference type="InParanoid" id="W4JYP5"/>
<keyword evidence="8" id="KW-0695">RNA-directed DNA polymerase</keyword>
<evidence type="ECO:0000256" key="1">
    <source>
        <dbReference type="ARBA" id="ARBA00022670"/>
    </source>
</evidence>